<dbReference type="Proteomes" id="UP001595526">
    <property type="component" value="Unassembled WGS sequence"/>
</dbReference>
<dbReference type="CDD" id="cd03801">
    <property type="entry name" value="GT4_PimA-like"/>
    <property type="match status" value="1"/>
</dbReference>
<keyword evidence="4" id="KW-1185">Reference proteome</keyword>
<evidence type="ECO:0000259" key="2">
    <source>
        <dbReference type="Pfam" id="PF13439"/>
    </source>
</evidence>
<keyword evidence="3" id="KW-0808">Transferase</keyword>
<sequence length="398" mass="46279">MNRRKSTTKKQTVFIASSIMDAWGGSEELWVKTVPYLQLAGFNVVVCKHYIHREHRRIAALIDEGVTFLSTAPAKPFLIRLYWKIVNKIRFWLGIKGDPEKPSFYYSYDSLTFKKYLKQYKPRIVLVSQGVNFDGLHYAHACLDTNVPYVLVSHKAVDFYWPQHFEHREVMRSIFKKARHCFFVSRHNQRLTEEQYGVRLPESRVIFNPVKPTEYIPYPSSEKVFQLCCVGRIFIVEKGQDMLIRVLSQPKWKSRPLIVNFIGTGPDETILKELAQLLDVTNVNFYGHVDNVYELWSKSHALVLPSRTEGLPLVIVEAMMAGRPVITTDVGGNRELLEEGVTAFIGHANDVSFQDTMERAWENRERWEEMGKQASRFIRSHIPDKPEKIFAEYLLSNF</sequence>
<reference evidence="4" key="1">
    <citation type="journal article" date="2019" name="Int. J. Syst. Evol. Microbiol.">
        <title>The Global Catalogue of Microorganisms (GCM) 10K type strain sequencing project: providing services to taxonomists for standard genome sequencing and annotation.</title>
        <authorList>
            <consortium name="The Broad Institute Genomics Platform"/>
            <consortium name="The Broad Institute Genome Sequencing Center for Infectious Disease"/>
            <person name="Wu L."/>
            <person name="Ma J."/>
        </authorList>
    </citation>
    <scope>NUCLEOTIDE SEQUENCE [LARGE SCALE GENOMIC DNA]</scope>
    <source>
        <strain evidence="4">KCTC 52416</strain>
    </source>
</reference>
<name>A0ABV7JH38_9SPHI</name>
<evidence type="ECO:0000313" key="4">
    <source>
        <dbReference type="Proteomes" id="UP001595526"/>
    </source>
</evidence>
<evidence type="ECO:0000259" key="1">
    <source>
        <dbReference type="Pfam" id="PF00534"/>
    </source>
</evidence>
<dbReference type="InterPro" id="IPR001296">
    <property type="entry name" value="Glyco_trans_1"/>
</dbReference>
<dbReference type="PANTHER" id="PTHR45947:SF15">
    <property type="entry name" value="TEICHURONIC ACID BIOSYNTHESIS GLYCOSYLTRANSFERASE TUAC-RELATED"/>
    <property type="match status" value="1"/>
</dbReference>
<gene>
    <name evidence="3" type="ORF">ACFOET_01020</name>
</gene>
<feature type="domain" description="Glycosyl transferase family 1" evidence="1">
    <location>
        <begin position="220"/>
        <end position="375"/>
    </location>
</feature>
<dbReference type="GO" id="GO:0016757">
    <property type="term" value="F:glycosyltransferase activity"/>
    <property type="evidence" value="ECO:0007669"/>
    <property type="project" value="UniProtKB-KW"/>
</dbReference>
<proteinExistence type="predicted"/>
<dbReference type="EC" id="2.4.-.-" evidence="3"/>
<dbReference type="PANTHER" id="PTHR45947">
    <property type="entry name" value="SULFOQUINOVOSYL TRANSFERASE SQD2"/>
    <property type="match status" value="1"/>
</dbReference>
<dbReference type="Gene3D" id="3.40.50.2000">
    <property type="entry name" value="Glycogen Phosphorylase B"/>
    <property type="match status" value="2"/>
</dbReference>
<dbReference type="Pfam" id="PF00534">
    <property type="entry name" value="Glycos_transf_1"/>
    <property type="match status" value="1"/>
</dbReference>
<comment type="caution">
    <text evidence="3">The sequence shown here is derived from an EMBL/GenBank/DDBJ whole genome shotgun (WGS) entry which is preliminary data.</text>
</comment>
<dbReference type="InterPro" id="IPR050194">
    <property type="entry name" value="Glycosyltransferase_grp1"/>
</dbReference>
<organism evidence="3 4">
    <name type="scientific">Parapedobacter deserti</name>
    <dbReference type="NCBI Taxonomy" id="1912957"/>
    <lineage>
        <taxon>Bacteria</taxon>
        <taxon>Pseudomonadati</taxon>
        <taxon>Bacteroidota</taxon>
        <taxon>Sphingobacteriia</taxon>
        <taxon>Sphingobacteriales</taxon>
        <taxon>Sphingobacteriaceae</taxon>
        <taxon>Parapedobacter</taxon>
    </lineage>
</organism>
<feature type="domain" description="Glycosyltransferase subfamily 4-like N-terminal" evidence="2">
    <location>
        <begin position="101"/>
        <end position="212"/>
    </location>
</feature>
<dbReference type="InterPro" id="IPR028098">
    <property type="entry name" value="Glyco_trans_4-like_N"/>
</dbReference>
<keyword evidence="3" id="KW-0328">Glycosyltransferase</keyword>
<dbReference type="EMBL" id="JBHRTA010000004">
    <property type="protein sequence ID" value="MFC3196183.1"/>
    <property type="molecule type" value="Genomic_DNA"/>
</dbReference>
<dbReference type="Pfam" id="PF13439">
    <property type="entry name" value="Glyco_transf_4"/>
    <property type="match status" value="1"/>
</dbReference>
<evidence type="ECO:0000313" key="3">
    <source>
        <dbReference type="EMBL" id="MFC3196183.1"/>
    </source>
</evidence>
<protein>
    <submittedName>
        <fullName evidence="3">Glycosyltransferase family 4 protein</fullName>
        <ecNumber evidence="3">2.4.-.-</ecNumber>
    </submittedName>
</protein>
<dbReference type="SUPFAM" id="SSF53756">
    <property type="entry name" value="UDP-Glycosyltransferase/glycogen phosphorylase"/>
    <property type="match status" value="1"/>
</dbReference>
<accession>A0ABV7JH38</accession>